<organism evidence="2 3">
    <name type="scientific">Pleurodeles waltl</name>
    <name type="common">Iberian ribbed newt</name>
    <dbReference type="NCBI Taxonomy" id="8319"/>
    <lineage>
        <taxon>Eukaryota</taxon>
        <taxon>Metazoa</taxon>
        <taxon>Chordata</taxon>
        <taxon>Craniata</taxon>
        <taxon>Vertebrata</taxon>
        <taxon>Euteleostomi</taxon>
        <taxon>Amphibia</taxon>
        <taxon>Batrachia</taxon>
        <taxon>Caudata</taxon>
        <taxon>Salamandroidea</taxon>
        <taxon>Salamandridae</taxon>
        <taxon>Pleurodelinae</taxon>
        <taxon>Pleurodeles</taxon>
    </lineage>
</organism>
<proteinExistence type="predicted"/>
<feature type="region of interest" description="Disordered" evidence="1">
    <location>
        <begin position="28"/>
        <end position="138"/>
    </location>
</feature>
<evidence type="ECO:0000256" key="1">
    <source>
        <dbReference type="SAM" id="MobiDB-lite"/>
    </source>
</evidence>
<dbReference type="Proteomes" id="UP001066276">
    <property type="component" value="Chromosome 2_1"/>
</dbReference>
<protein>
    <submittedName>
        <fullName evidence="2">Uncharacterized protein</fullName>
    </submittedName>
</protein>
<gene>
    <name evidence="2" type="ORF">NDU88_002499</name>
</gene>
<dbReference type="EMBL" id="JANPWB010000003">
    <property type="protein sequence ID" value="KAJ1198660.1"/>
    <property type="molecule type" value="Genomic_DNA"/>
</dbReference>
<sequence>MRRSYLGRQAKVVSNKVPALYRRGFPYKVPRGHYKKGLPQRAGVIPGSYPGGGQGSCVEKEELREAEQSEKKTRSVEKGDTENEDAKEKDAGTDQEEPEPRTRVRAERGGETKLATGADCCGEIQPRDSHATFLEERG</sequence>
<evidence type="ECO:0000313" key="2">
    <source>
        <dbReference type="EMBL" id="KAJ1198660.1"/>
    </source>
</evidence>
<dbReference type="AlphaFoldDB" id="A0AAV7VEK0"/>
<feature type="compositionally biased region" description="Basic and acidic residues" evidence="1">
    <location>
        <begin position="58"/>
        <end position="111"/>
    </location>
</feature>
<comment type="caution">
    <text evidence="2">The sequence shown here is derived from an EMBL/GenBank/DDBJ whole genome shotgun (WGS) entry which is preliminary data.</text>
</comment>
<reference evidence="2" key="1">
    <citation type="journal article" date="2022" name="bioRxiv">
        <title>Sequencing and chromosome-scale assembly of the giantPleurodeles waltlgenome.</title>
        <authorList>
            <person name="Brown T."/>
            <person name="Elewa A."/>
            <person name="Iarovenko S."/>
            <person name="Subramanian E."/>
            <person name="Araus A.J."/>
            <person name="Petzold A."/>
            <person name="Susuki M."/>
            <person name="Suzuki K.-i.T."/>
            <person name="Hayashi T."/>
            <person name="Toyoda A."/>
            <person name="Oliveira C."/>
            <person name="Osipova E."/>
            <person name="Leigh N.D."/>
            <person name="Simon A."/>
            <person name="Yun M.H."/>
        </authorList>
    </citation>
    <scope>NUCLEOTIDE SEQUENCE</scope>
    <source>
        <strain evidence="2">20211129_DDA</strain>
        <tissue evidence="2">Liver</tissue>
    </source>
</reference>
<name>A0AAV7VEK0_PLEWA</name>
<accession>A0AAV7VEK0</accession>
<evidence type="ECO:0000313" key="3">
    <source>
        <dbReference type="Proteomes" id="UP001066276"/>
    </source>
</evidence>
<feature type="compositionally biased region" description="Basic and acidic residues" evidence="1">
    <location>
        <begin position="125"/>
        <end position="138"/>
    </location>
</feature>
<keyword evidence="3" id="KW-1185">Reference proteome</keyword>